<accession>A0A7X8THI6</accession>
<dbReference type="InterPro" id="IPR003680">
    <property type="entry name" value="Flavodoxin_fold"/>
</dbReference>
<protein>
    <submittedName>
        <fullName evidence="4">NAD(P)H-dependent oxidoreductase</fullName>
    </submittedName>
</protein>
<dbReference type="InterPro" id="IPR029039">
    <property type="entry name" value="Flavoprotein-like_sf"/>
</dbReference>
<evidence type="ECO:0000259" key="3">
    <source>
        <dbReference type="Pfam" id="PF02525"/>
    </source>
</evidence>
<dbReference type="Gene3D" id="3.40.50.360">
    <property type="match status" value="1"/>
</dbReference>
<keyword evidence="2" id="KW-0560">Oxidoreductase</keyword>
<evidence type="ECO:0000256" key="1">
    <source>
        <dbReference type="ARBA" id="ARBA00006252"/>
    </source>
</evidence>
<feature type="domain" description="Flavodoxin-like fold" evidence="3">
    <location>
        <begin position="4"/>
        <end position="90"/>
    </location>
</feature>
<dbReference type="Pfam" id="PF02525">
    <property type="entry name" value="Flavodoxin_2"/>
    <property type="match status" value="1"/>
</dbReference>
<dbReference type="Proteomes" id="UP000523139">
    <property type="component" value="Unassembled WGS sequence"/>
</dbReference>
<dbReference type="EMBL" id="JABAHY010000001">
    <property type="protein sequence ID" value="NLS08834.1"/>
    <property type="molecule type" value="Genomic_DNA"/>
</dbReference>
<dbReference type="AlphaFoldDB" id="A0A7X8THI6"/>
<evidence type="ECO:0000313" key="4">
    <source>
        <dbReference type="EMBL" id="NLS08834.1"/>
    </source>
</evidence>
<proteinExistence type="inferred from homology"/>
<dbReference type="PANTHER" id="PTHR10204">
    <property type="entry name" value="NAD P H OXIDOREDUCTASE-RELATED"/>
    <property type="match status" value="1"/>
</dbReference>
<dbReference type="SUPFAM" id="SSF52218">
    <property type="entry name" value="Flavoproteins"/>
    <property type="match status" value="1"/>
</dbReference>
<sequence length="106" mass="11863">MTRTVLWLSAHPEPQSLNGSLRDDGIQHLQQLGYWVVESDLYAMGWDLVVQPADAGLAPGEQFRVSAAVRDAYTEDRLPVDVATEQAKLFEMSTFRISSRVQCLPD</sequence>
<dbReference type="PANTHER" id="PTHR10204:SF34">
    <property type="entry name" value="NAD(P)H DEHYDROGENASE [QUINONE] 1 ISOFORM 1"/>
    <property type="match status" value="1"/>
</dbReference>
<reference evidence="4 5" key="1">
    <citation type="submission" date="2020-04" db="EMBL/GenBank/DDBJ databases">
        <title>Nesterenkonia sp. nov., isolated from marine sediment.</title>
        <authorList>
            <person name="Zhang G."/>
        </authorList>
    </citation>
    <scope>NUCLEOTIDE SEQUENCE [LARGE SCALE GENOMIC DNA]</scope>
    <source>
        <strain evidence="4 5">MY13</strain>
    </source>
</reference>
<comment type="caution">
    <text evidence="4">The sequence shown here is derived from an EMBL/GenBank/DDBJ whole genome shotgun (WGS) entry which is preliminary data.</text>
</comment>
<gene>
    <name evidence="4" type="ORF">HGQ17_02205</name>
</gene>
<evidence type="ECO:0000256" key="2">
    <source>
        <dbReference type="ARBA" id="ARBA00023002"/>
    </source>
</evidence>
<organism evidence="4 5">
    <name type="scientific">Nesterenkonia sedimenti</name>
    <dbReference type="NCBI Taxonomy" id="1463632"/>
    <lineage>
        <taxon>Bacteria</taxon>
        <taxon>Bacillati</taxon>
        <taxon>Actinomycetota</taxon>
        <taxon>Actinomycetes</taxon>
        <taxon>Micrococcales</taxon>
        <taxon>Micrococcaceae</taxon>
        <taxon>Nesterenkonia</taxon>
    </lineage>
</organism>
<comment type="similarity">
    <text evidence="1">Belongs to the NAD(P)H dehydrogenase (quinone) family.</text>
</comment>
<dbReference type="GO" id="GO:0003955">
    <property type="term" value="F:NAD(P)H dehydrogenase (quinone) activity"/>
    <property type="evidence" value="ECO:0007669"/>
    <property type="project" value="TreeGrafter"/>
</dbReference>
<keyword evidence="5" id="KW-1185">Reference proteome</keyword>
<evidence type="ECO:0000313" key="5">
    <source>
        <dbReference type="Proteomes" id="UP000523139"/>
    </source>
</evidence>
<dbReference type="RefSeq" id="WP_168886310.1">
    <property type="nucleotide sequence ID" value="NZ_JABAHY010000001.1"/>
</dbReference>
<name>A0A7X8THI6_9MICC</name>
<dbReference type="InterPro" id="IPR051545">
    <property type="entry name" value="NAD(P)H_dehydrogenase_qn"/>
</dbReference>
<dbReference type="GO" id="GO:0005829">
    <property type="term" value="C:cytosol"/>
    <property type="evidence" value="ECO:0007669"/>
    <property type="project" value="TreeGrafter"/>
</dbReference>